<gene>
    <name evidence="1" type="ORF">SCF082_LOCUS31865</name>
</gene>
<evidence type="ECO:0000313" key="2">
    <source>
        <dbReference type="Proteomes" id="UP001642464"/>
    </source>
</evidence>
<feature type="non-terminal residue" evidence="1">
    <location>
        <position position="1"/>
    </location>
</feature>
<feature type="non-terminal residue" evidence="1">
    <location>
        <position position="101"/>
    </location>
</feature>
<dbReference type="Proteomes" id="UP001642464">
    <property type="component" value="Unassembled WGS sequence"/>
</dbReference>
<protein>
    <recommendedName>
        <fullName evidence="3">Subtilisin</fullName>
    </recommendedName>
</protein>
<evidence type="ECO:0000313" key="1">
    <source>
        <dbReference type="EMBL" id="CAK9060519.1"/>
    </source>
</evidence>
<sequence>VTSAVPGDVAFVYAWSMVDDGNGTDVTQLLPQRNASVLEVLPGAFPVGMYTVTLHVWRRGESPANGGTAQCRLSVGTRPMPVISIDSSWMPGERVSITADL</sequence>
<organism evidence="1 2">
    <name type="scientific">Durusdinium trenchii</name>
    <dbReference type="NCBI Taxonomy" id="1381693"/>
    <lineage>
        <taxon>Eukaryota</taxon>
        <taxon>Sar</taxon>
        <taxon>Alveolata</taxon>
        <taxon>Dinophyceae</taxon>
        <taxon>Suessiales</taxon>
        <taxon>Symbiodiniaceae</taxon>
        <taxon>Durusdinium</taxon>
    </lineage>
</organism>
<name>A0ABP0NDP3_9DINO</name>
<proteinExistence type="predicted"/>
<accession>A0ABP0NDP3</accession>
<keyword evidence="2" id="KW-1185">Reference proteome</keyword>
<comment type="caution">
    <text evidence="1">The sequence shown here is derived from an EMBL/GenBank/DDBJ whole genome shotgun (WGS) entry which is preliminary data.</text>
</comment>
<evidence type="ECO:0008006" key="3">
    <source>
        <dbReference type="Google" id="ProtNLM"/>
    </source>
</evidence>
<dbReference type="EMBL" id="CAXAMM010027286">
    <property type="protein sequence ID" value="CAK9060519.1"/>
    <property type="molecule type" value="Genomic_DNA"/>
</dbReference>
<reference evidence="1 2" key="1">
    <citation type="submission" date="2024-02" db="EMBL/GenBank/DDBJ databases">
        <authorList>
            <person name="Chen Y."/>
            <person name="Shah S."/>
            <person name="Dougan E. K."/>
            <person name="Thang M."/>
            <person name="Chan C."/>
        </authorList>
    </citation>
    <scope>NUCLEOTIDE SEQUENCE [LARGE SCALE GENOMIC DNA]</scope>
</reference>